<evidence type="ECO:0000256" key="3">
    <source>
        <dbReference type="ARBA" id="ARBA00022475"/>
    </source>
</evidence>
<organism evidence="13 14">
    <name type="scientific">Humibacter ginsenosidimutans</name>
    <dbReference type="NCBI Taxonomy" id="2599293"/>
    <lineage>
        <taxon>Bacteria</taxon>
        <taxon>Bacillati</taxon>
        <taxon>Actinomycetota</taxon>
        <taxon>Actinomycetes</taxon>
        <taxon>Micrococcales</taxon>
        <taxon>Microbacteriaceae</taxon>
        <taxon>Humibacter</taxon>
    </lineage>
</organism>
<dbReference type="InterPro" id="IPR027417">
    <property type="entry name" value="P-loop_NTPase"/>
</dbReference>
<sequence length="603" mass="64984">MATENADSRSVHGMKVLLQLARVHPARWVVTTAVLSLLLALLDMIGVAAMVPLMQLFSTTESQSSVVKVVVDILGTNDPAVLIPAFALCVALLFIVSSALMILFRWWLLGRTTRIGADAATELLRRYALAPYADHRSRNLPDVYRNINDMTTIASNTLLNAVTVVSDAMTLVGICVVLMIASPLVTLFAIALFAGAMVAFQRSLRRRQLRVGEELAAASLDAWAHIMPVLDGFREARLSSSAERFVRGFGEARIRTARANQAYSLLSELPKYLLQIIFILAVAGMAAILFVTGSASDALTVLAIFAAAALRGLPTMTRVSANIGSVRSGTVSLGLLTEAADTLNRSVAHCEAPRSAEPYRGDIVLRSVGFHYPDDPAPVLRDLDMKISEHTTTAIVGASGAGKSTVIDLILGLQQPTSGEITCGGVSINDDVARWYEGLGVVPQDVFLLNDTLEANITYGRPLDDADRALLHEVVRMAQLDSYVRSLANGLKTIVGERGTRLSGGQRQRVGLARALFRRPRVLVLDEATSALDNETEHQITQTLRALHGQITVIIVAHRLSTVRDADKLVFLSDGTVEGEGSFTEVRASTPSFARLVELGELA</sequence>
<keyword evidence="14" id="KW-1185">Reference proteome</keyword>
<keyword evidence="5" id="KW-0547">Nucleotide-binding</keyword>
<evidence type="ECO:0000256" key="7">
    <source>
        <dbReference type="ARBA" id="ARBA00022989"/>
    </source>
</evidence>
<dbReference type="RefSeq" id="WP_146320386.1">
    <property type="nucleotide sequence ID" value="NZ_CP042305.1"/>
</dbReference>
<dbReference type="OrthoDB" id="9806127at2"/>
<gene>
    <name evidence="13" type="ORF">FPZ11_09600</name>
</gene>
<dbReference type="Gene3D" id="3.40.50.300">
    <property type="entry name" value="P-loop containing nucleotide triphosphate hydrolases"/>
    <property type="match status" value="1"/>
</dbReference>
<protein>
    <submittedName>
        <fullName evidence="13">ABC transporter ATP-binding protein</fullName>
    </submittedName>
</protein>
<comment type="similarity">
    <text evidence="9">Belongs to the ABC transporter superfamily. Lipid exporter (TC 3.A.1.106) family.</text>
</comment>
<dbReference type="AlphaFoldDB" id="A0A5B8M564"/>
<dbReference type="PANTHER" id="PTHR24221">
    <property type="entry name" value="ATP-BINDING CASSETTE SUB-FAMILY B"/>
    <property type="match status" value="1"/>
</dbReference>
<feature type="transmembrane region" description="Helical" evidence="10">
    <location>
        <begin position="28"/>
        <end position="51"/>
    </location>
</feature>
<feature type="domain" description="ABC transmembrane type-1" evidence="12">
    <location>
        <begin position="30"/>
        <end position="328"/>
    </location>
</feature>
<dbReference type="GO" id="GO:0005524">
    <property type="term" value="F:ATP binding"/>
    <property type="evidence" value="ECO:0007669"/>
    <property type="project" value="UniProtKB-KW"/>
</dbReference>
<evidence type="ECO:0000313" key="13">
    <source>
        <dbReference type="EMBL" id="QDZ14985.1"/>
    </source>
</evidence>
<dbReference type="PROSITE" id="PS00211">
    <property type="entry name" value="ABC_TRANSPORTER_1"/>
    <property type="match status" value="1"/>
</dbReference>
<feature type="transmembrane region" description="Helical" evidence="10">
    <location>
        <begin position="171"/>
        <end position="200"/>
    </location>
</feature>
<dbReference type="GO" id="GO:0005886">
    <property type="term" value="C:plasma membrane"/>
    <property type="evidence" value="ECO:0007669"/>
    <property type="project" value="UniProtKB-SubCell"/>
</dbReference>
<evidence type="ECO:0000313" key="14">
    <source>
        <dbReference type="Proteomes" id="UP000320216"/>
    </source>
</evidence>
<keyword evidence="3" id="KW-1003">Cell membrane</keyword>
<dbReference type="GO" id="GO:0016887">
    <property type="term" value="F:ATP hydrolysis activity"/>
    <property type="evidence" value="ECO:0007669"/>
    <property type="project" value="InterPro"/>
</dbReference>
<feature type="transmembrane region" description="Helical" evidence="10">
    <location>
        <begin position="146"/>
        <end position="165"/>
    </location>
</feature>
<comment type="subcellular location">
    <subcellularLocation>
        <location evidence="1">Cell membrane</location>
        <topology evidence="1">Multi-pass membrane protein</topology>
    </subcellularLocation>
</comment>
<keyword evidence="8 10" id="KW-0472">Membrane</keyword>
<keyword evidence="6 13" id="KW-0067">ATP-binding</keyword>
<dbReference type="InterPro" id="IPR036640">
    <property type="entry name" value="ABC1_TM_sf"/>
</dbReference>
<evidence type="ECO:0000256" key="6">
    <source>
        <dbReference type="ARBA" id="ARBA00022840"/>
    </source>
</evidence>
<keyword evidence="4 10" id="KW-0812">Transmembrane</keyword>
<accession>A0A5B8M564</accession>
<dbReference type="SMART" id="SM00382">
    <property type="entry name" value="AAA"/>
    <property type="match status" value="1"/>
</dbReference>
<dbReference type="Proteomes" id="UP000320216">
    <property type="component" value="Chromosome"/>
</dbReference>
<proteinExistence type="inferred from homology"/>
<evidence type="ECO:0000256" key="10">
    <source>
        <dbReference type="SAM" id="Phobius"/>
    </source>
</evidence>
<evidence type="ECO:0000259" key="12">
    <source>
        <dbReference type="PROSITE" id="PS50929"/>
    </source>
</evidence>
<keyword evidence="2" id="KW-0813">Transport</keyword>
<dbReference type="InterPro" id="IPR003593">
    <property type="entry name" value="AAA+_ATPase"/>
</dbReference>
<feature type="transmembrane region" description="Helical" evidence="10">
    <location>
        <begin position="81"/>
        <end position="104"/>
    </location>
</feature>
<dbReference type="FunFam" id="3.40.50.300:FF:000299">
    <property type="entry name" value="ABC transporter ATP-binding protein/permease"/>
    <property type="match status" value="1"/>
</dbReference>
<evidence type="ECO:0000256" key="8">
    <source>
        <dbReference type="ARBA" id="ARBA00023136"/>
    </source>
</evidence>
<dbReference type="InterPro" id="IPR017871">
    <property type="entry name" value="ABC_transporter-like_CS"/>
</dbReference>
<dbReference type="InterPro" id="IPR003439">
    <property type="entry name" value="ABC_transporter-like_ATP-bd"/>
</dbReference>
<feature type="transmembrane region" description="Helical" evidence="10">
    <location>
        <begin position="272"/>
        <end position="292"/>
    </location>
</feature>
<evidence type="ECO:0000256" key="5">
    <source>
        <dbReference type="ARBA" id="ARBA00022741"/>
    </source>
</evidence>
<dbReference type="GO" id="GO:0034040">
    <property type="term" value="F:ATPase-coupled lipid transmembrane transporter activity"/>
    <property type="evidence" value="ECO:0007669"/>
    <property type="project" value="TreeGrafter"/>
</dbReference>
<dbReference type="InterPro" id="IPR011527">
    <property type="entry name" value="ABC1_TM_dom"/>
</dbReference>
<dbReference type="Pfam" id="PF00664">
    <property type="entry name" value="ABC_membrane"/>
    <property type="match status" value="1"/>
</dbReference>
<name>A0A5B8M564_9MICO</name>
<dbReference type="SUPFAM" id="SSF52540">
    <property type="entry name" value="P-loop containing nucleoside triphosphate hydrolases"/>
    <property type="match status" value="1"/>
</dbReference>
<dbReference type="KEGG" id="huw:FPZ11_09600"/>
<evidence type="ECO:0000256" key="9">
    <source>
        <dbReference type="ARBA" id="ARBA00061644"/>
    </source>
</evidence>
<dbReference type="EMBL" id="CP042305">
    <property type="protein sequence ID" value="QDZ14985.1"/>
    <property type="molecule type" value="Genomic_DNA"/>
</dbReference>
<dbReference type="PROSITE" id="PS50893">
    <property type="entry name" value="ABC_TRANSPORTER_2"/>
    <property type="match status" value="1"/>
</dbReference>
<dbReference type="SUPFAM" id="SSF90123">
    <property type="entry name" value="ABC transporter transmembrane region"/>
    <property type="match status" value="1"/>
</dbReference>
<feature type="domain" description="ABC transporter" evidence="11">
    <location>
        <begin position="365"/>
        <end position="599"/>
    </location>
</feature>
<dbReference type="PROSITE" id="PS50929">
    <property type="entry name" value="ABC_TM1F"/>
    <property type="match status" value="1"/>
</dbReference>
<evidence type="ECO:0000256" key="4">
    <source>
        <dbReference type="ARBA" id="ARBA00022692"/>
    </source>
</evidence>
<keyword evidence="7 10" id="KW-1133">Transmembrane helix</keyword>
<reference evidence="13 14" key="1">
    <citation type="submission" date="2019-07" db="EMBL/GenBank/DDBJ databases">
        <title>Full genome sequence of Humibacter sp. WJ7-1.</title>
        <authorList>
            <person name="Im W.-T."/>
        </authorList>
    </citation>
    <scope>NUCLEOTIDE SEQUENCE [LARGE SCALE GENOMIC DNA]</scope>
    <source>
        <strain evidence="13 14">WJ7-1</strain>
    </source>
</reference>
<evidence type="ECO:0000259" key="11">
    <source>
        <dbReference type="PROSITE" id="PS50893"/>
    </source>
</evidence>
<dbReference type="Pfam" id="PF00005">
    <property type="entry name" value="ABC_tran"/>
    <property type="match status" value="1"/>
</dbReference>
<dbReference type="GO" id="GO:0140359">
    <property type="term" value="F:ABC-type transporter activity"/>
    <property type="evidence" value="ECO:0007669"/>
    <property type="project" value="InterPro"/>
</dbReference>
<evidence type="ECO:0000256" key="2">
    <source>
        <dbReference type="ARBA" id="ARBA00022448"/>
    </source>
</evidence>
<dbReference type="Gene3D" id="1.20.1560.10">
    <property type="entry name" value="ABC transporter type 1, transmembrane domain"/>
    <property type="match status" value="1"/>
</dbReference>
<dbReference type="PANTHER" id="PTHR24221:SF654">
    <property type="entry name" value="ATP-BINDING CASSETTE SUB-FAMILY B MEMBER 6"/>
    <property type="match status" value="1"/>
</dbReference>
<dbReference type="InterPro" id="IPR039421">
    <property type="entry name" value="Type_1_exporter"/>
</dbReference>
<evidence type="ECO:0000256" key="1">
    <source>
        <dbReference type="ARBA" id="ARBA00004651"/>
    </source>
</evidence>